<evidence type="ECO:0000313" key="1">
    <source>
        <dbReference type="EMBL" id="KIO30666.1"/>
    </source>
</evidence>
<reference evidence="2" key="2">
    <citation type="submission" date="2015-01" db="EMBL/GenBank/DDBJ databases">
        <title>Evolutionary Origins and Diversification of the Mycorrhizal Mutualists.</title>
        <authorList>
            <consortium name="DOE Joint Genome Institute"/>
            <consortium name="Mycorrhizal Genomics Consortium"/>
            <person name="Kohler A."/>
            <person name="Kuo A."/>
            <person name="Nagy L.G."/>
            <person name="Floudas D."/>
            <person name="Copeland A."/>
            <person name="Barry K.W."/>
            <person name="Cichocki N."/>
            <person name="Veneault-Fourrey C."/>
            <person name="LaButti K."/>
            <person name="Lindquist E.A."/>
            <person name="Lipzen A."/>
            <person name="Lundell T."/>
            <person name="Morin E."/>
            <person name="Murat C."/>
            <person name="Riley R."/>
            <person name="Ohm R."/>
            <person name="Sun H."/>
            <person name="Tunlid A."/>
            <person name="Henrissat B."/>
            <person name="Grigoriev I.V."/>
            <person name="Hibbett D.S."/>
            <person name="Martin F."/>
        </authorList>
    </citation>
    <scope>NUCLEOTIDE SEQUENCE [LARGE SCALE GENOMIC DNA]</scope>
    <source>
        <strain evidence="2">MUT 4182</strain>
    </source>
</reference>
<protein>
    <submittedName>
        <fullName evidence="1">Glycoside hydrolase family 5 protein</fullName>
    </submittedName>
</protein>
<evidence type="ECO:0000313" key="2">
    <source>
        <dbReference type="Proteomes" id="UP000054248"/>
    </source>
</evidence>
<dbReference type="AlphaFoldDB" id="A0A0C3QQB2"/>
<sequence length="335" mass="38396">MAELSRLRLVSKAWKELIENTLTLWTYISKDYPSIVARDCLRWLETHLLQIKHFHTRLSFMEALIELLKLLQPHSYRWKTLYYSIVDGADDHRIPNSSFLESQDSRVFTSSRYPYTVVFQPPPWLGEFSLIVKEKPQLKRFLTYSSRTQLSDSSSCAVPAQKTRTIRPHLLRVHRNSRRLIGGSYSSCHPTPHYHPYLVTRLHAELSAGFTTLEEPHMLGDALAQFMVRIGNPPRIGKAMLLVSSEFELKWSIRSSGVPILLRMVGYCPGSLIGWVRDPVAPLGSQLDLVVDLTTLHRKTIGALGKWREVTKLSIGWKTEPSLYDADEVVSAHDF</sequence>
<reference evidence="1 2" key="1">
    <citation type="submission" date="2014-04" db="EMBL/GenBank/DDBJ databases">
        <authorList>
            <consortium name="DOE Joint Genome Institute"/>
            <person name="Kuo A."/>
            <person name="Girlanda M."/>
            <person name="Perotto S."/>
            <person name="Kohler A."/>
            <person name="Nagy L.G."/>
            <person name="Floudas D."/>
            <person name="Copeland A."/>
            <person name="Barry K.W."/>
            <person name="Cichocki N."/>
            <person name="Veneault-Fourrey C."/>
            <person name="LaButti K."/>
            <person name="Lindquist E.A."/>
            <person name="Lipzen A."/>
            <person name="Lundell T."/>
            <person name="Morin E."/>
            <person name="Murat C."/>
            <person name="Sun H."/>
            <person name="Tunlid A."/>
            <person name="Henrissat B."/>
            <person name="Grigoriev I.V."/>
            <person name="Hibbett D.S."/>
            <person name="Martin F."/>
            <person name="Nordberg H.P."/>
            <person name="Cantor M.N."/>
            <person name="Hua S.X."/>
        </authorList>
    </citation>
    <scope>NUCLEOTIDE SEQUENCE [LARGE SCALE GENOMIC DNA]</scope>
    <source>
        <strain evidence="1 2">MUT 4182</strain>
    </source>
</reference>
<accession>A0A0C3QQB2</accession>
<dbReference type="EMBL" id="KN822969">
    <property type="protein sequence ID" value="KIO30666.1"/>
    <property type="molecule type" value="Genomic_DNA"/>
</dbReference>
<dbReference type="OrthoDB" id="3183750at2759"/>
<gene>
    <name evidence="1" type="ORF">M407DRAFT_20198</name>
</gene>
<organism evidence="1 2">
    <name type="scientific">Tulasnella calospora MUT 4182</name>
    <dbReference type="NCBI Taxonomy" id="1051891"/>
    <lineage>
        <taxon>Eukaryota</taxon>
        <taxon>Fungi</taxon>
        <taxon>Dikarya</taxon>
        <taxon>Basidiomycota</taxon>
        <taxon>Agaricomycotina</taxon>
        <taxon>Agaricomycetes</taxon>
        <taxon>Cantharellales</taxon>
        <taxon>Tulasnellaceae</taxon>
        <taxon>Tulasnella</taxon>
    </lineage>
</organism>
<dbReference type="GO" id="GO:0016787">
    <property type="term" value="F:hydrolase activity"/>
    <property type="evidence" value="ECO:0007669"/>
    <property type="project" value="UniProtKB-KW"/>
</dbReference>
<proteinExistence type="predicted"/>
<dbReference type="Proteomes" id="UP000054248">
    <property type="component" value="Unassembled WGS sequence"/>
</dbReference>
<keyword evidence="1" id="KW-0378">Hydrolase</keyword>
<dbReference type="HOGENOM" id="CLU_829476_0_0_1"/>
<keyword evidence="2" id="KW-1185">Reference proteome</keyword>
<name>A0A0C3QQB2_9AGAM</name>